<evidence type="ECO:0000256" key="2">
    <source>
        <dbReference type="SAM" id="SignalP"/>
    </source>
</evidence>
<protein>
    <recommendedName>
        <fullName evidence="5">Tetratricopeptide repeat protein</fullName>
    </recommendedName>
</protein>
<keyword evidence="4" id="KW-1185">Reference proteome</keyword>
<accession>A0ABY6LZU2</accession>
<dbReference type="Gene3D" id="1.25.40.10">
    <property type="entry name" value="Tetratricopeptide repeat domain"/>
    <property type="match status" value="2"/>
</dbReference>
<organism evidence="3 4">
    <name type="scientific">Flavobacterium agricola</name>
    <dbReference type="NCBI Taxonomy" id="2870839"/>
    <lineage>
        <taxon>Bacteria</taxon>
        <taxon>Pseudomonadati</taxon>
        <taxon>Bacteroidota</taxon>
        <taxon>Flavobacteriia</taxon>
        <taxon>Flavobacteriales</taxon>
        <taxon>Flavobacteriaceae</taxon>
        <taxon>Flavobacterium</taxon>
    </lineage>
</organism>
<dbReference type="InterPro" id="IPR011990">
    <property type="entry name" value="TPR-like_helical_dom_sf"/>
</dbReference>
<sequence>MKFIYFLIWFSTSIHLFAQNNTQWAEQLYANKEFEKAKTQLNLYLEKQPNDSQANILLGKVYGQLNQWDLAAQTFKNLLNKQPDQADLHYYYGAALAMQAKNGSKLKALTKLNAIEHAFSESLVLNPKHIDAHWAFVTYYTELPGIVGGSLNKAKSYAKNLVTISPVDGHLAYGYIYEYEKNYIEAEKHFVKAHKIGNSKTTYKKLYDLYLNKLKNTQKAEQLQVEFNSK</sequence>
<evidence type="ECO:0000313" key="3">
    <source>
        <dbReference type="EMBL" id="UYW01547.1"/>
    </source>
</evidence>
<feature type="chain" id="PRO_5046643834" description="Tetratricopeptide repeat protein" evidence="2">
    <location>
        <begin position="19"/>
        <end position="230"/>
    </location>
</feature>
<dbReference type="Proteomes" id="UP001163328">
    <property type="component" value="Chromosome"/>
</dbReference>
<evidence type="ECO:0000313" key="4">
    <source>
        <dbReference type="Proteomes" id="UP001163328"/>
    </source>
</evidence>
<reference evidence="3" key="1">
    <citation type="submission" date="2021-08" db="EMBL/GenBank/DDBJ databases">
        <title>Flavobacterium sp. strain CC-SYL302.</title>
        <authorList>
            <person name="Lin S.-Y."/>
            <person name="Lee T.-H."/>
            <person name="Young C.-C."/>
        </authorList>
    </citation>
    <scope>NUCLEOTIDE SEQUENCE</scope>
    <source>
        <strain evidence="3">CC-SYL302</strain>
    </source>
</reference>
<evidence type="ECO:0008006" key="5">
    <source>
        <dbReference type="Google" id="ProtNLM"/>
    </source>
</evidence>
<proteinExistence type="predicted"/>
<feature type="signal peptide" evidence="2">
    <location>
        <begin position="1"/>
        <end position="18"/>
    </location>
</feature>
<keyword evidence="1" id="KW-0802">TPR repeat</keyword>
<evidence type="ECO:0000256" key="1">
    <source>
        <dbReference type="PROSITE-ProRule" id="PRU00339"/>
    </source>
</evidence>
<dbReference type="PROSITE" id="PS50005">
    <property type="entry name" value="TPR"/>
    <property type="match status" value="1"/>
</dbReference>
<dbReference type="EMBL" id="CP081495">
    <property type="protein sequence ID" value="UYW01547.1"/>
    <property type="molecule type" value="Genomic_DNA"/>
</dbReference>
<dbReference type="RefSeq" id="WP_264434021.1">
    <property type="nucleotide sequence ID" value="NZ_CP081495.1"/>
</dbReference>
<name>A0ABY6LZU2_9FLAO</name>
<keyword evidence="2" id="KW-0732">Signal</keyword>
<dbReference type="SUPFAM" id="SSF48452">
    <property type="entry name" value="TPR-like"/>
    <property type="match status" value="1"/>
</dbReference>
<gene>
    <name evidence="3" type="ORF">K5I29_01015</name>
</gene>
<dbReference type="InterPro" id="IPR019734">
    <property type="entry name" value="TPR_rpt"/>
</dbReference>
<feature type="repeat" description="TPR" evidence="1">
    <location>
        <begin position="52"/>
        <end position="85"/>
    </location>
</feature>